<gene>
    <name evidence="2" type="ORF">GCM10009809_41640</name>
</gene>
<accession>A0ABP4W197</accession>
<proteinExistence type="predicted"/>
<dbReference type="EMBL" id="BAAAPM010000011">
    <property type="protein sequence ID" value="GAA1741794.1"/>
    <property type="molecule type" value="Genomic_DNA"/>
</dbReference>
<organism evidence="2 3">
    <name type="scientific">Isoptericola hypogeus</name>
    <dbReference type="NCBI Taxonomy" id="300179"/>
    <lineage>
        <taxon>Bacteria</taxon>
        <taxon>Bacillati</taxon>
        <taxon>Actinomycetota</taxon>
        <taxon>Actinomycetes</taxon>
        <taxon>Micrococcales</taxon>
        <taxon>Promicromonosporaceae</taxon>
        <taxon>Isoptericola</taxon>
    </lineage>
</organism>
<name>A0ABP4W197_9MICO</name>
<sequence>MVDSRTTTRSEQTLAVYDDLIRPGTIRHVALSQPPGVADDRGAVDRRGPLALTGLTEPYSDDLPRTTSGGT</sequence>
<reference evidence="3" key="1">
    <citation type="journal article" date="2019" name="Int. J. Syst. Evol. Microbiol.">
        <title>The Global Catalogue of Microorganisms (GCM) 10K type strain sequencing project: providing services to taxonomists for standard genome sequencing and annotation.</title>
        <authorList>
            <consortium name="The Broad Institute Genomics Platform"/>
            <consortium name="The Broad Institute Genome Sequencing Center for Infectious Disease"/>
            <person name="Wu L."/>
            <person name="Ma J."/>
        </authorList>
    </citation>
    <scope>NUCLEOTIDE SEQUENCE [LARGE SCALE GENOMIC DNA]</scope>
    <source>
        <strain evidence="3">JCM 15589</strain>
    </source>
</reference>
<feature type="compositionally biased region" description="Basic and acidic residues" evidence="1">
    <location>
        <begin position="38"/>
        <end position="48"/>
    </location>
</feature>
<evidence type="ECO:0000313" key="2">
    <source>
        <dbReference type="EMBL" id="GAA1741794.1"/>
    </source>
</evidence>
<keyword evidence="3" id="KW-1185">Reference proteome</keyword>
<comment type="caution">
    <text evidence="2">The sequence shown here is derived from an EMBL/GenBank/DDBJ whole genome shotgun (WGS) entry which is preliminary data.</text>
</comment>
<protein>
    <submittedName>
        <fullName evidence="2">Uncharacterized protein</fullName>
    </submittedName>
</protein>
<evidence type="ECO:0000256" key="1">
    <source>
        <dbReference type="SAM" id="MobiDB-lite"/>
    </source>
</evidence>
<evidence type="ECO:0000313" key="3">
    <source>
        <dbReference type="Proteomes" id="UP001501138"/>
    </source>
</evidence>
<dbReference type="Proteomes" id="UP001501138">
    <property type="component" value="Unassembled WGS sequence"/>
</dbReference>
<feature type="region of interest" description="Disordered" evidence="1">
    <location>
        <begin position="31"/>
        <end position="71"/>
    </location>
</feature>